<feature type="compositionally biased region" description="Basic and acidic residues" evidence="1">
    <location>
        <begin position="128"/>
        <end position="137"/>
    </location>
</feature>
<evidence type="ECO:0000313" key="4">
    <source>
        <dbReference type="Proteomes" id="UP000224006"/>
    </source>
</evidence>
<keyword evidence="4" id="KW-1185">Reference proteome</keyword>
<reference evidence="3 4" key="1">
    <citation type="submission" date="2017-09" db="EMBL/GenBank/DDBJ databases">
        <title>Genome sequencing of Besnoitia besnoiti strain Bb-Ger1.</title>
        <authorList>
            <person name="Schares G."/>
            <person name="Venepally P."/>
            <person name="Lorenzi H.A."/>
        </authorList>
    </citation>
    <scope>NUCLEOTIDE SEQUENCE [LARGE SCALE GENOMIC DNA]</scope>
    <source>
        <strain evidence="3 4">Bb-Ger1</strain>
    </source>
</reference>
<dbReference type="VEuPathDB" id="ToxoDB:BESB_039370"/>
<feature type="region of interest" description="Disordered" evidence="1">
    <location>
        <begin position="38"/>
        <end position="144"/>
    </location>
</feature>
<feature type="compositionally biased region" description="Basic and acidic residues" evidence="1">
    <location>
        <begin position="52"/>
        <end position="81"/>
    </location>
</feature>
<proteinExistence type="predicted"/>
<comment type="caution">
    <text evidence="3">The sequence shown here is derived from an EMBL/GenBank/DDBJ whole genome shotgun (WGS) entry which is preliminary data.</text>
</comment>
<protein>
    <submittedName>
        <fullName evidence="3">Microneme protein MIC6</fullName>
    </submittedName>
</protein>
<gene>
    <name evidence="3" type="ORF">BESB_039370</name>
</gene>
<keyword evidence="2" id="KW-0472">Membrane</keyword>
<keyword evidence="2" id="KW-1133">Transmembrane helix</keyword>
<name>A0A2A9MHV8_BESBE</name>
<dbReference type="Proteomes" id="UP000224006">
    <property type="component" value="Chromosome II"/>
</dbReference>
<accession>A0A2A9MHV8</accession>
<feature type="compositionally biased region" description="Acidic residues" evidence="1">
    <location>
        <begin position="188"/>
        <end position="197"/>
    </location>
</feature>
<evidence type="ECO:0000313" key="3">
    <source>
        <dbReference type="EMBL" id="PFH37479.1"/>
    </source>
</evidence>
<dbReference type="AlphaFoldDB" id="A0A2A9MHV8"/>
<dbReference type="EMBL" id="NWUJ01000002">
    <property type="protein sequence ID" value="PFH37479.1"/>
    <property type="molecule type" value="Genomic_DNA"/>
</dbReference>
<feature type="region of interest" description="Disordered" evidence="1">
    <location>
        <begin position="167"/>
        <end position="204"/>
    </location>
</feature>
<organism evidence="3 4">
    <name type="scientific">Besnoitia besnoiti</name>
    <name type="common">Apicomplexan protozoan</name>
    <dbReference type="NCBI Taxonomy" id="94643"/>
    <lineage>
        <taxon>Eukaryota</taxon>
        <taxon>Sar</taxon>
        <taxon>Alveolata</taxon>
        <taxon>Apicomplexa</taxon>
        <taxon>Conoidasida</taxon>
        <taxon>Coccidia</taxon>
        <taxon>Eucoccidiorida</taxon>
        <taxon>Eimeriorina</taxon>
        <taxon>Sarcocystidae</taxon>
        <taxon>Besnoitia</taxon>
    </lineage>
</organism>
<evidence type="ECO:0000256" key="1">
    <source>
        <dbReference type="SAM" id="MobiDB-lite"/>
    </source>
</evidence>
<feature type="transmembrane region" description="Helical" evidence="2">
    <location>
        <begin position="141"/>
        <end position="166"/>
    </location>
</feature>
<dbReference type="RefSeq" id="XP_029221488.1">
    <property type="nucleotide sequence ID" value="XM_029362523.1"/>
</dbReference>
<dbReference type="KEGG" id="bbes:BESB_039370"/>
<keyword evidence="2" id="KW-0812">Transmembrane</keyword>
<evidence type="ECO:0000256" key="2">
    <source>
        <dbReference type="SAM" id="Phobius"/>
    </source>
</evidence>
<sequence length="204" mass="21178">MVGTAGHLCVCNADFDATINANGDVKCEASLESARQLPSGPRIETGYLSDEDVYRHEYPSGRDEERKHRGRLDGESSRRTEGSAGNTDEGRRTNQGSGKDSGHAGSGGSGRSEQSDGDAGSDGAKSGGRKEEKEEGKGGPAAAIAGGVIGGLLLLGAAGGGVAYAMKRKKADERDQVEYESGGGAREDSEDVEVLVDVDDKTWE</sequence>
<dbReference type="GeneID" id="40308918"/>